<dbReference type="PANTHER" id="PTHR31741:SF6">
    <property type="entry name" value="PROTEIN EMBRYO SAC DEVELOPMENT ARREST 30"/>
    <property type="match status" value="1"/>
</dbReference>
<evidence type="ECO:0000256" key="3">
    <source>
        <dbReference type="ARBA" id="ARBA00007737"/>
    </source>
</evidence>
<evidence type="ECO:0000256" key="2">
    <source>
        <dbReference type="ARBA" id="ARBA00004881"/>
    </source>
</evidence>
<comment type="similarity">
    <text evidence="3">Belongs to the glycosyltransferase GT106 family.</text>
</comment>
<evidence type="ECO:0000256" key="10">
    <source>
        <dbReference type="ARBA" id="ARBA00023180"/>
    </source>
</evidence>
<dbReference type="GO" id="GO:0005794">
    <property type="term" value="C:Golgi apparatus"/>
    <property type="evidence" value="ECO:0007669"/>
    <property type="project" value="TreeGrafter"/>
</dbReference>
<evidence type="ECO:0000256" key="11">
    <source>
        <dbReference type="ARBA" id="ARBA00023253"/>
    </source>
</evidence>
<evidence type="ECO:0000256" key="4">
    <source>
        <dbReference type="ARBA" id="ARBA00022676"/>
    </source>
</evidence>
<keyword evidence="5" id="KW-0808">Transferase</keyword>
<keyword evidence="9" id="KW-0472">Membrane</keyword>
<dbReference type="EMBL" id="KD275713">
    <property type="protein sequence ID" value="EMS46345.1"/>
    <property type="molecule type" value="Genomic_DNA"/>
</dbReference>
<accession>M7Z1V2</accession>
<dbReference type="AlphaFoldDB" id="M7Z1V2"/>
<proteinExistence type="inferred from homology"/>
<dbReference type="eggNOG" id="ENOG502QQP9">
    <property type="taxonomic scope" value="Eukaryota"/>
</dbReference>
<evidence type="ECO:0000256" key="5">
    <source>
        <dbReference type="ARBA" id="ARBA00022679"/>
    </source>
</evidence>
<gene>
    <name evidence="14" type="ORF">TRIUR3_13475</name>
</gene>
<evidence type="ECO:0000256" key="7">
    <source>
        <dbReference type="ARBA" id="ARBA00022968"/>
    </source>
</evidence>
<sequence length="850" mass="95088">MLLKSKFKLATAVGIILSMLSLLVHLLLANYSAGGISKYSVDNVLPFGSKPRPRRLWGPLSTLDHLHPYAKPRQLYPAPAKDNGFIYAKIYGGFEKIQSSICDLVAVARLLNATLVIPEIQATTRARGISSNFKSFSYLYDEEHFIAALSDDVPIVRGLPKDLREARKKIKFPTVSPKNTATSDYYTTDVLPRLVKSKVLGIIVNGGKCLQSILPASLEELQRLRCRVAFHALKFRPEIRSLGSQIVGRLRAFGRPYLAYHPGLLRDTLAFHGCAELFQVGGVRMVSFYSNVKDIHTELIQYRRNQMIKRGTVKEQLTVDSVSIKKNGSCPLMPEEVGLLLQALGYPSTTIIYLAGSETFGGQRILIPLRAMYANLVDRTSLCSQRELSDLAGPESPLSSDLPHPPPPKSEKELIEEWKKAGPRPRPLPPPPARPFYAHEKEGWYGWIGENDTEPDPSPIEFRRQAHRLLWDALDYFVSVQADAFFPGFHNDGSGWPDYSSLIMGHRLYQTPSGITYRPDRKTVAALFENVSDHLYHPPRNWTMAARQHLNNSAGIEGIKMSAMMSKPASFLAHPLPECSCRMAKSPVVQPVKDKHGALLFGGEEDCPDWMVRSLAIVSTKNNEPQSEDYEDGAYPLCAMRPRLVEQLPAPDYASKISVHFSDLLGQRALAYTDTSWKHPGMTGVPLTLDACVNYLRYTTSIQKLTLRFFYFCIPFFFALLRVQPEEIVSVEMSNNKKDGNIKFLASLVSKSVCKGLLFCSITDGSCIVVYVVGGYTQLMIQVKTLAGRQRLRTTPGILLLWDDLVDVSNITFTKYCLPAMVWVRRTDVLFKITSVLRIPLAKTLSLLSS</sequence>
<keyword evidence="7" id="KW-0735">Signal-anchor</keyword>
<comment type="pathway">
    <text evidence="2">Glycan metabolism.</text>
</comment>
<protein>
    <recommendedName>
        <fullName evidence="13">O-fucosyltransferase family protein</fullName>
    </recommendedName>
</protein>
<organism evidence="14">
    <name type="scientific">Triticum urartu</name>
    <name type="common">Red wild einkorn</name>
    <name type="synonym">Crithodium urartu</name>
    <dbReference type="NCBI Taxonomy" id="4572"/>
    <lineage>
        <taxon>Eukaryota</taxon>
        <taxon>Viridiplantae</taxon>
        <taxon>Streptophyta</taxon>
        <taxon>Embryophyta</taxon>
        <taxon>Tracheophyta</taxon>
        <taxon>Spermatophyta</taxon>
        <taxon>Magnoliopsida</taxon>
        <taxon>Liliopsida</taxon>
        <taxon>Poales</taxon>
        <taxon>Poaceae</taxon>
        <taxon>BOP clade</taxon>
        <taxon>Pooideae</taxon>
        <taxon>Triticodae</taxon>
        <taxon>Triticeae</taxon>
        <taxon>Triticinae</taxon>
        <taxon>Triticum</taxon>
    </lineage>
</organism>
<dbReference type="Pfam" id="PF10250">
    <property type="entry name" value="O-FucT"/>
    <property type="match status" value="1"/>
</dbReference>
<evidence type="ECO:0000256" key="12">
    <source>
        <dbReference type="ARBA" id="ARBA00023277"/>
    </source>
</evidence>
<keyword evidence="6" id="KW-0812">Transmembrane</keyword>
<dbReference type="GO" id="GO:0016757">
    <property type="term" value="F:glycosyltransferase activity"/>
    <property type="evidence" value="ECO:0007669"/>
    <property type="project" value="UniProtKB-KW"/>
</dbReference>
<keyword evidence="10" id="KW-0325">Glycoprotein</keyword>
<keyword evidence="11" id="KW-0294">Fucose metabolism</keyword>
<keyword evidence="8" id="KW-1133">Transmembrane helix</keyword>
<dbReference type="GO" id="GO:0016020">
    <property type="term" value="C:membrane"/>
    <property type="evidence" value="ECO:0007669"/>
    <property type="project" value="UniProtKB-SubCell"/>
</dbReference>
<reference evidence="14" key="1">
    <citation type="journal article" date="2013" name="Nature">
        <title>Draft genome of the wheat A-genome progenitor Triticum urartu.</title>
        <authorList>
            <person name="Ling H.Q."/>
            <person name="Zhao S."/>
            <person name="Liu D."/>
            <person name="Wang J."/>
            <person name="Sun H."/>
            <person name="Zhang C."/>
            <person name="Fan H."/>
            <person name="Li D."/>
            <person name="Dong L."/>
            <person name="Tao Y."/>
            <person name="Gao C."/>
            <person name="Wu H."/>
            <person name="Li Y."/>
            <person name="Cui Y."/>
            <person name="Guo X."/>
            <person name="Zheng S."/>
            <person name="Wang B."/>
            <person name="Yu K."/>
            <person name="Liang Q."/>
            <person name="Yang W."/>
            <person name="Lou X."/>
            <person name="Chen J."/>
            <person name="Feng M."/>
            <person name="Jian J."/>
            <person name="Zhang X."/>
            <person name="Luo G."/>
            <person name="Jiang Y."/>
            <person name="Liu J."/>
            <person name="Wang Z."/>
            <person name="Sha Y."/>
            <person name="Zhang B."/>
            <person name="Wu H."/>
            <person name="Tang D."/>
            <person name="Shen Q."/>
            <person name="Xue P."/>
            <person name="Zou S."/>
            <person name="Wang X."/>
            <person name="Liu X."/>
            <person name="Wang F."/>
            <person name="Yang Y."/>
            <person name="An X."/>
            <person name="Dong Z."/>
            <person name="Zhang K."/>
            <person name="Zhang X."/>
            <person name="Luo M.C."/>
            <person name="Dvorak J."/>
            <person name="Tong Y."/>
            <person name="Wang J."/>
            <person name="Yang H."/>
            <person name="Li Z."/>
            <person name="Wang D."/>
            <person name="Zhang A."/>
            <person name="Wang J."/>
        </authorList>
    </citation>
    <scope>NUCLEOTIDE SEQUENCE</scope>
</reference>
<evidence type="ECO:0000256" key="1">
    <source>
        <dbReference type="ARBA" id="ARBA00004606"/>
    </source>
</evidence>
<name>M7Z1V2_TRIUA</name>
<comment type="subcellular location">
    <subcellularLocation>
        <location evidence="1">Membrane</location>
        <topology evidence="1">Single-pass type II membrane protein</topology>
    </subcellularLocation>
</comment>
<dbReference type="PANTHER" id="PTHR31741">
    <property type="entry name" value="OS02G0726500 PROTEIN-RELATED"/>
    <property type="match status" value="1"/>
</dbReference>
<dbReference type="OMA" id="PEYYVTE"/>
<evidence type="ECO:0000313" key="14">
    <source>
        <dbReference type="EMBL" id="EMS46345.1"/>
    </source>
</evidence>
<evidence type="ECO:0000256" key="8">
    <source>
        <dbReference type="ARBA" id="ARBA00022989"/>
    </source>
</evidence>
<evidence type="ECO:0000256" key="6">
    <source>
        <dbReference type="ARBA" id="ARBA00022692"/>
    </source>
</evidence>
<evidence type="ECO:0000256" key="13">
    <source>
        <dbReference type="ARBA" id="ARBA00030350"/>
    </source>
</evidence>
<dbReference type="STRING" id="4572.M7Z1V2"/>
<dbReference type="InterPro" id="IPR019378">
    <property type="entry name" value="GDP-Fuc_O-FucTrfase"/>
</dbReference>
<dbReference type="GO" id="GO:0006004">
    <property type="term" value="P:fucose metabolic process"/>
    <property type="evidence" value="ECO:0007669"/>
    <property type="project" value="UniProtKB-KW"/>
</dbReference>
<evidence type="ECO:0000256" key="9">
    <source>
        <dbReference type="ARBA" id="ARBA00023136"/>
    </source>
</evidence>
<keyword evidence="12" id="KW-0119">Carbohydrate metabolism</keyword>
<keyword evidence="4" id="KW-0328">Glycosyltransferase</keyword>